<comment type="caution">
    <text evidence="2">The sequence shown here is derived from an EMBL/GenBank/DDBJ whole genome shotgun (WGS) entry which is preliminary data.</text>
</comment>
<dbReference type="PANTHER" id="PTHR15237:SF0">
    <property type="entry name" value="CELL CYCLE CHECKPOINT CONTROL PROTEIN"/>
    <property type="match status" value="1"/>
</dbReference>
<name>A0A2G8JE41_STIJA</name>
<proteinExistence type="predicted"/>
<protein>
    <submittedName>
        <fullName evidence="2">Putative cell cycle checkpoint control protein RAD9A isoform X2</fullName>
    </submittedName>
</protein>
<dbReference type="STRING" id="307972.A0A2G8JE41"/>
<feature type="compositionally biased region" description="Polar residues" evidence="1">
    <location>
        <begin position="322"/>
        <end position="331"/>
    </location>
</feature>
<feature type="compositionally biased region" description="Basic and acidic residues" evidence="1">
    <location>
        <begin position="438"/>
        <end position="451"/>
    </location>
</feature>
<dbReference type="GO" id="GO:0030896">
    <property type="term" value="C:checkpoint clamp complex"/>
    <property type="evidence" value="ECO:0007669"/>
    <property type="project" value="InterPro"/>
</dbReference>
<dbReference type="InterPro" id="IPR046938">
    <property type="entry name" value="DNA_clamp_sf"/>
</dbReference>
<gene>
    <name evidence="2" type="ORF">BSL78_29175</name>
</gene>
<dbReference type="Pfam" id="PF04139">
    <property type="entry name" value="Rad9"/>
    <property type="match status" value="2"/>
</dbReference>
<dbReference type="GO" id="GO:0000076">
    <property type="term" value="P:DNA replication checkpoint signaling"/>
    <property type="evidence" value="ECO:0007669"/>
    <property type="project" value="TreeGrafter"/>
</dbReference>
<dbReference type="GO" id="GO:0031573">
    <property type="term" value="P:mitotic intra-S DNA damage checkpoint signaling"/>
    <property type="evidence" value="ECO:0007669"/>
    <property type="project" value="TreeGrafter"/>
</dbReference>
<evidence type="ECO:0000313" key="3">
    <source>
        <dbReference type="Proteomes" id="UP000230750"/>
    </source>
</evidence>
<dbReference type="EMBL" id="MRZV01002320">
    <property type="protein sequence ID" value="PIK34003.1"/>
    <property type="molecule type" value="Genomic_DNA"/>
</dbReference>
<evidence type="ECO:0000256" key="1">
    <source>
        <dbReference type="SAM" id="MobiDB-lite"/>
    </source>
</evidence>
<feature type="region of interest" description="Disordered" evidence="1">
    <location>
        <begin position="436"/>
        <end position="511"/>
    </location>
</feature>
<feature type="compositionally biased region" description="Polar residues" evidence="1">
    <location>
        <begin position="375"/>
        <end position="384"/>
    </location>
</feature>
<dbReference type="Proteomes" id="UP000230750">
    <property type="component" value="Unassembled WGS sequence"/>
</dbReference>
<dbReference type="AlphaFoldDB" id="A0A2G8JE41"/>
<dbReference type="PANTHER" id="PTHR15237">
    <property type="entry name" value="DNA REPAIR PROTEIN RAD9"/>
    <property type="match status" value="1"/>
</dbReference>
<organism evidence="2 3">
    <name type="scientific">Stichopus japonicus</name>
    <name type="common">Sea cucumber</name>
    <dbReference type="NCBI Taxonomy" id="307972"/>
    <lineage>
        <taxon>Eukaryota</taxon>
        <taxon>Metazoa</taxon>
        <taxon>Echinodermata</taxon>
        <taxon>Eleutherozoa</taxon>
        <taxon>Echinozoa</taxon>
        <taxon>Holothuroidea</taxon>
        <taxon>Aspidochirotacea</taxon>
        <taxon>Aspidochirotida</taxon>
        <taxon>Stichopodidae</taxon>
        <taxon>Apostichopus</taxon>
    </lineage>
</organism>
<feature type="region of interest" description="Disordered" evidence="1">
    <location>
        <begin position="299"/>
        <end position="415"/>
    </location>
</feature>
<dbReference type="Gene3D" id="3.70.10.10">
    <property type="match status" value="2"/>
</dbReference>
<sequence>MKCLIPGSNLKVFGKTVHALSRFGDDIYLEPLEKGLALKTVNSSRSAFAYVLFSPAFFIKYQSRSPGDGLASGDDEEESFRCRITAKSCLRIFKSPTNLEKNVDRCLISLDAQECRLIFQLNCRHGITKTFTDIPKTETLQVLPKDPITSCRFKDSTCITGFPWGFNLGGGFILAILVARALGIVSTSFKPQQEEVTMTVNPTELSFRNYVEDEAEPGRVTHSELKLPPQEFSEYRIGVDTEVTFCLKEFKAILSLSDTVRLPLNIRFETTGKPIVFSFESEGSLEGTFVLATLADIGASQSSQQTQPSTSQRKISGRSHTTKPSASSATTGRKRSTKHADREGQGERSRPIKEDVEFPDETGWHPHGPQEKGNNDQPPRTSAGSPVFPADRLRLPPQDMSAPQDISTPQGNGVKEAVSEVNSTFLANFMGDADQEAEEHRLRTSPIRDRGSGANSDDDDDDFDFVPNTPPSKKFKSMFFGSTQSQAAGSSRDVEENAAESQNPESSLPTLTMTMTTSLPVFPTCYTFLRERISVEDLSSLLYRQ</sequence>
<dbReference type="OrthoDB" id="60092at2759"/>
<dbReference type="GO" id="GO:0071479">
    <property type="term" value="P:cellular response to ionizing radiation"/>
    <property type="evidence" value="ECO:0007669"/>
    <property type="project" value="TreeGrafter"/>
</dbReference>
<evidence type="ECO:0000313" key="2">
    <source>
        <dbReference type="EMBL" id="PIK34003.1"/>
    </source>
</evidence>
<reference evidence="2 3" key="1">
    <citation type="journal article" date="2017" name="PLoS Biol.">
        <title>The sea cucumber genome provides insights into morphological evolution and visceral regeneration.</title>
        <authorList>
            <person name="Zhang X."/>
            <person name="Sun L."/>
            <person name="Yuan J."/>
            <person name="Sun Y."/>
            <person name="Gao Y."/>
            <person name="Zhang L."/>
            <person name="Li S."/>
            <person name="Dai H."/>
            <person name="Hamel J.F."/>
            <person name="Liu C."/>
            <person name="Yu Y."/>
            <person name="Liu S."/>
            <person name="Lin W."/>
            <person name="Guo K."/>
            <person name="Jin S."/>
            <person name="Xu P."/>
            <person name="Storey K.B."/>
            <person name="Huan P."/>
            <person name="Zhang T."/>
            <person name="Zhou Y."/>
            <person name="Zhang J."/>
            <person name="Lin C."/>
            <person name="Li X."/>
            <person name="Xing L."/>
            <person name="Huo D."/>
            <person name="Sun M."/>
            <person name="Wang L."/>
            <person name="Mercier A."/>
            <person name="Li F."/>
            <person name="Yang H."/>
            <person name="Xiang J."/>
        </authorList>
    </citation>
    <scope>NUCLEOTIDE SEQUENCE [LARGE SCALE GENOMIC DNA]</scope>
    <source>
        <strain evidence="2">Shaxun</strain>
        <tissue evidence="2">Muscle</tissue>
    </source>
</reference>
<dbReference type="GO" id="GO:0006281">
    <property type="term" value="P:DNA repair"/>
    <property type="evidence" value="ECO:0007669"/>
    <property type="project" value="TreeGrafter"/>
</dbReference>
<feature type="compositionally biased region" description="Low complexity" evidence="1">
    <location>
        <begin position="300"/>
        <end position="312"/>
    </location>
</feature>
<feature type="compositionally biased region" description="Polar residues" evidence="1">
    <location>
        <begin position="480"/>
        <end position="489"/>
    </location>
</feature>
<keyword evidence="3" id="KW-1185">Reference proteome</keyword>
<dbReference type="InterPro" id="IPR007268">
    <property type="entry name" value="Rad9/Ddc1"/>
</dbReference>
<dbReference type="SUPFAM" id="SSF55979">
    <property type="entry name" value="DNA clamp"/>
    <property type="match status" value="1"/>
</dbReference>
<accession>A0A2G8JE41</accession>
<feature type="compositionally biased region" description="Basic and acidic residues" evidence="1">
    <location>
        <begin position="338"/>
        <end position="374"/>
    </location>
</feature>